<dbReference type="GO" id="GO:0003700">
    <property type="term" value="F:DNA-binding transcription factor activity"/>
    <property type="evidence" value="ECO:0007669"/>
    <property type="project" value="InterPro"/>
</dbReference>
<dbReference type="Proteomes" id="UP000501602">
    <property type="component" value="Chromosome"/>
</dbReference>
<evidence type="ECO:0000256" key="4">
    <source>
        <dbReference type="ARBA" id="ARBA00023163"/>
    </source>
</evidence>
<dbReference type="FunFam" id="3.40.190.290:FF:000001">
    <property type="entry name" value="Transcriptional regulator, LysR family"/>
    <property type="match status" value="1"/>
</dbReference>
<dbReference type="InterPro" id="IPR058163">
    <property type="entry name" value="LysR-type_TF_proteobact-type"/>
</dbReference>
<dbReference type="SUPFAM" id="SSF53850">
    <property type="entry name" value="Periplasmic binding protein-like II"/>
    <property type="match status" value="1"/>
</dbReference>
<dbReference type="InterPro" id="IPR005119">
    <property type="entry name" value="LysR_subst-bd"/>
</dbReference>
<dbReference type="Pfam" id="PF03466">
    <property type="entry name" value="LysR_substrate"/>
    <property type="match status" value="1"/>
</dbReference>
<evidence type="ECO:0000256" key="2">
    <source>
        <dbReference type="ARBA" id="ARBA00023015"/>
    </source>
</evidence>
<keyword evidence="3" id="KW-0238">DNA-binding</keyword>
<sequence>MKSMQALRIFVETARLGSLSAAARLLELSPAVSSAAVKRLEQELGHELFVRSTRQLRLTQQGERFLISAQQALDLIEDGVAAVRDNAVDLSGQISISAPSDFGRNLLSPWLAEFMQLHPHLTIRLHLNDSLTDLYRQPVDLMLRYGQPNDSSLVALPLTNDNVRILCASPAYITAYGEPQSPHQLTQHNCLCFALDSTTFNKWQLHDNQQALSIKVSGDRIANDGELVHRWALAGYGVAFKSIVDIYDDLQSGKLIRLCHSWQSRTVPLNLLCASRSQLNPTIRALQQFLSMKIKQRID</sequence>
<dbReference type="CDD" id="cd08422">
    <property type="entry name" value="PBP2_CrgA_like"/>
    <property type="match status" value="1"/>
</dbReference>
<dbReference type="GO" id="GO:0006351">
    <property type="term" value="P:DNA-templated transcription"/>
    <property type="evidence" value="ECO:0007669"/>
    <property type="project" value="TreeGrafter"/>
</dbReference>
<dbReference type="InterPro" id="IPR036390">
    <property type="entry name" value="WH_DNA-bd_sf"/>
</dbReference>
<feature type="domain" description="HTH lysR-type" evidence="5">
    <location>
        <begin position="1"/>
        <end position="59"/>
    </location>
</feature>
<keyword evidence="4" id="KW-0804">Transcription</keyword>
<proteinExistence type="inferred from homology"/>
<dbReference type="RefSeq" id="WP_168660887.1">
    <property type="nucleotide sequence ID" value="NZ_CP051180.1"/>
</dbReference>
<dbReference type="EMBL" id="CP051180">
    <property type="protein sequence ID" value="QIZ77628.1"/>
    <property type="molecule type" value="Genomic_DNA"/>
</dbReference>
<evidence type="ECO:0000259" key="5">
    <source>
        <dbReference type="PROSITE" id="PS50931"/>
    </source>
</evidence>
<evidence type="ECO:0000256" key="1">
    <source>
        <dbReference type="ARBA" id="ARBA00009437"/>
    </source>
</evidence>
<organism evidence="6 7">
    <name type="scientific">Ferrimonas lipolytica</name>
    <dbReference type="NCBI Taxonomy" id="2724191"/>
    <lineage>
        <taxon>Bacteria</taxon>
        <taxon>Pseudomonadati</taxon>
        <taxon>Pseudomonadota</taxon>
        <taxon>Gammaproteobacteria</taxon>
        <taxon>Alteromonadales</taxon>
        <taxon>Ferrimonadaceae</taxon>
        <taxon>Ferrimonas</taxon>
    </lineage>
</organism>
<dbReference type="PANTHER" id="PTHR30537:SF21">
    <property type="entry name" value="HTH-TYPE TRANSCRIPTIONAL REGULATOR SINR-RELATED"/>
    <property type="match status" value="1"/>
</dbReference>
<keyword evidence="7" id="KW-1185">Reference proteome</keyword>
<dbReference type="FunFam" id="1.10.10.10:FF:000001">
    <property type="entry name" value="LysR family transcriptional regulator"/>
    <property type="match status" value="1"/>
</dbReference>
<dbReference type="Gene3D" id="1.10.10.10">
    <property type="entry name" value="Winged helix-like DNA-binding domain superfamily/Winged helix DNA-binding domain"/>
    <property type="match status" value="1"/>
</dbReference>
<dbReference type="PROSITE" id="PS50931">
    <property type="entry name" value="HTH_LYSR"/>
    <property type="match status" value="1"/>
</dbReference>
<dbReference type="InterPro" id="IPR036388">
    <property type="entry name" value="WH-like_DNA-bd_sf"/>
</dbReference>
<protein>
    <submittedName>
        <fullName evidence="6">LysR family transcriptional regulator</fullName>
    </submittedName>
</protein>
<reference evidence="6 7" key="1">
    <citation type="submission" date="2020-04" db="EMBL/GenBank/DDBJ databases">
        <title>Ferrimonas sp. S7 isolated from sea water.</title>
        <authorList>
            <person name="Bae S.S."/>
            <person name="Baek K."/>
        </authorList>
    </citation>
    <scope>NUCLEOTIDE SEQUENCE [LARGE SCALE GENOMIC DNA]</scope>
    <source>
        <strain evidence="6 7">S7</strain>
    </source>
</reference>
<name>A0A6H1UFM8_9GAMM</name>
<dbReference type="InterPro" id="IPR000847">
    <property type="entry name" value="LysR_HTH_N"/>
</dbReference>
<dbReference type="Gene3D" id="3.40.190.290">
    <property type="match status" value="1"/>
</dbReference>
<dbReference type="AlphaFoldDB" id="A0A6H1UFM8"/>
<dbReference type="Pfam" id="PF00126">
    <property type="entry name" value="HTH_1"/>
    <property type="match status" value="1"/>
</dbReference>
<dbReference type="PANTHER" id="PTHR30537">
    <property type="entry name" value="HTH-TYPE TRANSCRIPTIONAL REGULATOR"/>
    <property type="match status" value="1"/>
</dbReference>
<keyword evidence="2" id="KW-0805">Transcription regulation</keyword>
<gene>
    <name evidence="6" type="ORF">HER31_12435</name>
</gene>
<comment type="similarity">
    <text evidence="1">Belongs to the LysR transcriptional regulatory family.</text>
</comment>
<accession>A0A6H1UFM8</accession>
<dbReference type="GO" id="GO:0043565">
    <property type="term" value="F:sequence-specific DNA binding"/>
    <property type="evidence" value="ECO:0007669"/>
    <property type="project" value="TreeGrafter"/>
</dbReference>
<evidence type="ECO:0000313" key="6">
    <source>
        <dbReference type="EMBL" id="QIZ77628.1"/>
    </source>
</evidence>
<evidence type="ECO:0000313" key="7">
    <source>
        <dbReference type="Proteomes" id="UP000501602"/>
    </source>
</evidence>
<dbReference type="SUPFAM" id="SSF46785">
    <property type="entry name" value="Winged helix' DNA-binding domain"/>
    <property type="match status" value="1"/>
</dbReference>
<evidence type="ECO:0000256" key="3">
    <source>
        <dbReference type="ARBA" id="ARBA00023125"/>
    </source>
</evidence>
<dbReference type="KEGG" id="fes:HER31_12435"/>